<comment type="caution">
    <text evidence="2">The sequence shown here is derived from an EMBL/GenBank/DDBJ whole genome shotgun (WGS) entry which is preliminary data.</text>
</comment>
<gene>
    <name evidence="2" type="ORF">AWB65_05278</name>
</gene>
<dbReference type="PANTHER" id="PTHR43179">
    <property type="entry name" value="RHAMNOSYLTRANSFERASE WBBL"/>
    <property type="match status" value="1"/>
</dbReference>
<dbReference type="PANTHER" id="PTHR43179:SF7">
    <property type="entry name" value="RHAMNOSYLTRANSFERASE WBBL"/>
    <property type="match status" value="1"/>
</dbReference>
<dbReference type="Pfam" id="PF00535">
    <property type="entry name" value="Glycos_transf_2"/>
    <property type="match status" value="2"/>
</dbReference>
<feature type="domain" description="Glycosyltransferase 2-like" evidence="1">
    <location>
        <begin position="392"/>
        <end position="505"/>
    </location>
</feature>
<dbReference type="Gene3D" id="3.90.550.10">
    <property type="entry name" value="Spore Coat Polysaccharide Biosynthesis Protein SpsA, Chain A"/>
    <property type="match status" value="2"/>
</dbReference>
<keyword evidence="3" id="KW-1185">Reference proteome</keyword>
<reference evidence="2" key="1">
    <citation type="submission" date="2016-01" db="EMBL/GenBank/DDBJ databases">
        <authorList>
            <person name="Peeters C."/>
        </authorList>
    </citation>
    <scope>NUCLEOTIDE SEQUENCE [LARGE SCALE GENOMIC DNA]</scope>
    <source>
        <strain evidence="2">LMG 22934</strain>
    </source>
</reference>
<dbReference type="InterPro" id="IPR029044">
    <property type="entry name" value="Nucleotide-diphossugar_trans"/>
</dbReference>
<evidence type="ECO:0000313" key="3">
    <source>
        <dbReference type="Proteomes" id="UP000054977"/>
    </source>
</evidence>
<feature type="domain" description="Glycosyltransferase 2-like" evidence="1">
    <location>
        <begin position="138"/>
        <end position="248"/>
    </location>
</feature>
<dbReference type="AlphaFoldDB" id="A0A158ISN5"/>
<dbReference type="Proteomes" id="UP000054977">
    <property type="component" value="Unassembled WGS sequence"/>
</dbReference>
<dbReference type="EMBL" id="FCNW02000041">
    <property type="protein sequence ID" value="SAL59100.1"/>
    <property type="molecule type" value="Genomic_DNA"/>
</dbReference>
<proteinExistence type="predicted"/>
<dbReference type="GO" id="GO:0016757">
    <property type="term" value="F:glycosyltransferase activity"/>
    <property type="evidence" value="ECO:0007669"/>
    <property type="project" value="UniProtKB-KW"/>
</dbReference>
<keyword evidence="2" id="KW-0808">Transferase</keyword>
<evidence type="ECO:0000259" key="1">
    <source>
        <dbReference type="Pfam" id="PF00535"/>
    </source>
</evidence>
<dbReference type="CDD" id="cd04186">
    <property type="entry name" value="GT_2_like_c"/>
    <property type="match status" value="1"/>
</dbReference>
<name>A0A158ISN5_9BURK</name>
<dbReference type="CDD" id="cd04184">
    <property type="entry name" value="GT2_RfbC_Mx_like"/>
    <property type="match status" value="1"/>
</dbReference>
<dbReference type="SUPFAM" id="SSF53448">
    <property type="entry name" value="Nucleotide-diphospho-sugar transferases"/>
    <property type="match status" value="2"/>
</dbReference>
<dbReference type="STRING" id="326474.AWB65_05278"/>
<accession>A0A158ISN5</accession>
<sequence length="663" mass="73838">MMKEKVNKLVASRLLNAVFMKLSPASRRHLRRTVKAVYWAATPHLMWQRLRMLRVRRELGGVASVSVFGAPGSLAPSYLCFTPEDPPADAPAARIAPENGRYSLETDWSKYRYSYVPTRRPDDIDTRIAALRTRPVFSIVVPTYNTPLLYLGRLLASVRAQWYGHYELILVDDNSPSAAVRAAVQAAANDRVKAIMLPDNRGISGATNAGIEAARGDYIVFLDHDDELTADCLWELAAAIDETDADFLYSDEDKLLPSDRFSEPFFKPDWSPDTMMSTMFTCHVSAARRSLVVELGGLRSEFDGAQDWDLVLRIAEQTPRIVHVPKVLYHWRVIPGSVAADLAEKPYAIDASVRAREAALQRRGVEGTLEPLAHLPGHARVKYGVKGTPLISIIIPSRDNGAVLNQCVRSILKGSSYRQYEIVVMDNGSKQPQTLALLADLAQQPQVTVVPHDFPFNYSEINNVGARQAKGEILLFLNDDTEVISPDWLDRMAGYAQQAHVGAVGAKLIFPNTRSVQHCGIVNLAAGPGHAFLARDADTPAAFSRNILEYNWLAVTGACLMIERAKFDACGGFDETFPIAYNDVELCFRLVEHGLYNVVCPSVELTHHESLTRGDDSLDPAKQARLIRERRRLFAKHPRFFMRDPFHNPNLSPVDLQFRIPAG</sequence>
<evidence type="ECO:0000313" key="2">
    <source>
        <dbReference type="EMBL" id="SAL59100.1"/>
    </source>
</evidence>
<organism evidence="2 3">
    <name type="scientific">Caballeronia humi</name>
    <dbReference type="NCBI Taxonomy" id="326474"/>
    <lineage>
        <taxon>Bacteria</taxon>
        <taxon>Pseudomonadati</taxon>
        <taxon>Pseudomonadota</taxon>
        <taxon>Betaproteobacteria</taxon>
        <taxon>Burkholderiales</taxon>
        <taxon>Burkholderiaceae</taxon>
        <taxon>Caballeronia</taxon>
    </lineage>
</organism>
<dbReference type="InterPro" id="IPR001173">
    <property type="entry name" value="Glyco_trans_2-like"/>
</dbReference>
<protein>
    <submittedName>
        <fullName evidence="2">Glycosyl transferase family protein</fullName>
    </submittedName>
</protein>